<dbReference type="Proteomes" id="UP000324222">
    <property type="component" value="Unassembled WGS sequence"/>
</dbReference>
<comment type="caution">
    <text evidence="1">The sequence shown here is derived from an EMBL/GenBank/DDBJ whole genome shotgun (WGS) entry which is preliminary data.</text>
</comment>
<name>A0A5B7JEP7_PORTR</name>
<gene>
    <name evidence="1" type="ORF">E2C01_088181</name>
</gene>
<evidence type="ECO:0000313" key="2">
    <source>
        <dbReference type="Proteomes" id="UP000324222"/>
    </source>
</evidence>
<organism evidence="1 2">
    <name type="scientific">Portunus trituberculatus</name>
    <name type="common">Swimming crab</name>
    <name type="synonym">Neptunus trituberculatus</name>
    <dbReference type="NCBI Taxonomy" id="210409"/>
    <lineage>
        <taxon>Eukaryota</taxon>
        <taxon>Metazoa</taxon>
        <taxon>Ecdysozoa</taxon>
        <taxon>Arthropoda</taxon>
        <taxon>Crustacea</taxon>
        <taxon>Multicrustacea</taxon>
        <taxon>Malacostraca</taxon>
        <taxon>Eumalacostraca</taxon>
        <taxon>Eucarida</taxon>
        <taxon>Decapoda</taxon>
        <taxon>Pleocyemata</taxon>
        <taxon>Brachyura</taxon>
        <taxon>Eubrachyura</taxon>
        <taxon>Portunoidea</taxon>
        <taxon>Portunidae</taxon>
        <taxon>Portuninae</taxon>
        <taxon>Portunus</taxon>
    </lineage>
</organism>
<keyword evidence="2" id="KW-1185">Reference proteome</keyword>
<dbReference type="EMBL" id="VSRR010093452">
    <property type="protein sequence ID" value="MPC93065.1"/>
    <property type="molecule type" value="Genomic_DNA"/>
</dbReference>
<evidence type="ECO:0000313" key="1">
    <source>
        <dbReference type="EMBL" id="MPC93065.1"/>
    </source>
</evidence>
<reference evidence="1 2" key="1">
    <citation type="submission" date="2019-05" db="EMBL/GenBank/DDBJ databases">
        <title>Another draft genome of Portunus trituberculatus and its Hox gene families provides insights of decapod evolution.</title>
        <authorList>
            <person name="Jeong J.-H."/>
            <person name="Song I."/>
            <person name="Kim S."/>
            <person name="Choi T."/>
            <person name="Kim D."/>
            <person name="Ryu S."/>
            <person name="Kim W."/>
        </authorList>
    </citation>
    <scope>NUCLEOTIDE SEQUENCE [LARGE SCALE GENOMIC DNA]</scope>
    <source>
        <tissue evidence="1">Muscle</tissue>
    </source>
</reference>
<proteinExistence type="predicted"/>
<sequence>MNRTTRPKRARGSRSCHLRTGQLIRRASGQCSIRCRTSAVLLAVEEFTAGATAADKLTIGKL</sequence>
<accession>A0A5B7JEP7</accession>
<protein>
    <submittedName>
        <fullName evidence="1">Uncharacterized protein</fullName>
    </submittedName>
</protein>
<dbReference type="AlphaFoldDB" id="A0A5B7JEP7"/>